<dbReference type="KEGG" id="loi:92363970"/>
<name>A0A836I172_9TRYP</name>
<dbReference type="EMBL" id="JAFHLR010000002">
    <property type="protein sequence ID" value="KAG5488186.1"/>
    <property type="molecule type" value="Genomic_DNA"/>
</dbReference>
<dbReference type="Proteomes" id="UP000674143">
    <property type="component" value="Unassembled WGS sequence"/>
</dbReference>
<proteinExistence type="predicted"/>
<dbReference type="GeneID" id="92363970"/>
<reference evidence="3" key="2">
    <citation type="journal article" date="2021" name="Sci. Data">
        <title>Chromosome-scale genome sequencing, assembly and annotation of six genomes from subfamily Leishmaniinae.</title>
        <authorList>
            <person name="Almutairi H."/>
            <person name="Urbaniak M.D."/>
            <person name="Bates M.D."/>
            <person name="Jariyapan N."/>
            <person name="Kwakye-Nuako G."/>
            <person name="Thomaz Soccol V."/>
            <person name="Al-Salem W.S."/>
            <person name="Dillon R.J."/>
            <person name="Bates P.A."/>
            <person name="Gatherer D."/>
        </authorList>
    </citation>
    <scope>NUCLEOTIDE SEQUENCE [LARGE SCALE GENOMIC DNA]</scope>
</reference>
<gene>
    <name evidence="2" type="ORF">LSCM4_08165</name>
</gene>
<protein>
    <submittedName>
        <fullName evidence="2">Uncharacterized protein</fullName>
    </submittedName>
</protein>
<sequence>MQNRSGRLFDSMYSLDADVLAFPLVGAVAAQLAAITALQMRTTSPLVDIGSANSPTASESITPDGSRSRPHLPLSSHWHPQSERRCGSANPLTARSNSSPISASVDGRGCPQWRGRRWLPTRHLGFLSLRHCRSLAPISLS</sequence>
<organism evidence="2 3">
    <name type="scientific">Leishmania orientalis</name>
    <dbReference type="NCBI Taxonomy" id="2249476"/>
    <lineage>
        <taxon>Eukaryota</taxon>
        <taxon>Discoba</taxon>
        <taxon>Euglenozoa</taxon>
        <taxon>Kinetoplastea</taxon>
        <taxon>Metakinetoplastina</taxon>
        <taxon>Trypanosomatida</taxon>
        <taxon>Trypanosomatidae</taxon>
        <taxon>Leishmaniinae</taxon>
        <taxon>Leishmania</taxon>
    </lineage>
</organism>
<evidence type="ECO:0000313" key="2">
    <source>
        <dbReference type="EMBL" id="KAG5488186.1"/>
    </source>
</evidence>
<feature type="compositionally biased region" description="Polar residues" evidence="1">
    <location>
        <begin position="90"/>
        <end position="102"/>
    </location>
</feature>
<reference evidence="3" key="1">
    <citation type="journal article" date="2021" name="Microbiol. Resour. Announc.">
        <title>LGAAP: Leishmaniinae Genome Assembly and Annotation Pipeline.</title>
        <authorList>
            <person name="Almutairi H."/>
            <person name="Urbaniak M.D."/>
            <person name="Bates M.D."/>
            <person name="Jariyapan N."/>
            <person name="Kwakye-Nuako G."/>
            <person name="Thomaz-Soccol V."/>
            <person name="Al-Salem W.S."/>
            <person name="Dillon R.J."/>
            <person name="Bates P.A."/>
            <person name="Gatherer D."/>
        </authorList>
    </citation>
    <scope>NUCLEOTIDE SEQUENCE [LARGE SCALE GENOMIC DNA]</scope>
</reference>
<evidence type="ECO:0000256" key="1">
    <source>
        <dbReference type="SAM" id="MobiDB-lite"/>
    </source>
</evidence>
<comment type="caution">
    <text evidence="2">The sequence shown here is derived from an EMBL/GenBank/DDBJ whole genome shotgun (WGS) entry which is preliminary data.</text>
</comment>
<dbReference type="AlphaFoldDB" id="A0A836I172"/>
<keyword evidence="3" id="KW-1185">Reference proteome</keyword>
<accession>A0A836I172</accession>
<feature type="region of interest" description="Disordered" evidence="1">
    <location>
        <begin position="47"/>
        <end position="109"/>
    </location>
</feature>
<feature type="compositionally biased region" description="Polar residues" evidence="1">
    <location>
        <begin position="47"/>
        <end position="65"/>
    </location>
</feature>
<dbReference type="RefSeq" id="XP_067066234.1">
    <property type="nucleotide sequence ID" value="XM_067210036.1"/>
</dbReference>
<evidence type="ECO:0000313" key="3">
    <source>
        <dbReference type="Proteomes" id="UP000674143"/>
    </source>
</evidence>